<organism evidence="3 4">
    <name type="scientific">Yoonia maricola</name>
    <dbReference type="NCBI Taxonomy" id="420999"/>
    <lineage>
        <taxon>Bacteria</taxon>
        <taxon>Pseudomonadati</taxon>
        <taxon>Pseudomonadota</taxon>
        <taxon>Alphaproteobacteria</taxon>
        <taxon>Rhodobacterales</taxon>
        <taxon>Paracoccaceae</taxon>
        <taxon>Yoonia</taxon>
    </lineage>
</organism>
<dbReference type="PANTHER" id="PTHR46268:SF6">
    <property type="entry name" value="UNIVERSAL STRESS PROTEIN UP12"/>
    <property type="match status" value="1"/>
</dbReference>
<feature type="domain" description="UspA" evidence="2">
    <location>
        <begin position="210"/>
        <end position="277"/>
    </location>
</feature>
<dbReference type="OrthoDB" id="9804721at2"/>
<evidence type="ECO:0000256" key="1">
    <source>
        <dbReference type="ARBA" id="ARBA00008791"/>
    </source>
</evidence>
<name>A0A2M8WMD3_9RHOB</name>
<proteinExistence type="inferred from homology"/>
<dbReference type="EMBL" id="PGTY01000001">
    <property type="protein sequence ID" value="PJI92088.1"/>
    <property type="molecule type" value="Genomic_DNA"/>
</dbReference>
<dbReference type="AlphaFoldDB" id="A0A2M8WMD3"/>
<dbReference type="Gene3D" id="3.40.50.12370">
    <property type="match status" value="1"/>
</dbReference>
<evidence type="ECO:0000313" key="3">
    <source>
        <dbReference type="EMBL" id="PJI92088.1"/>
    </source>
</evidence>
<protein>
    <submittedName>
        <fullName evidence="3">Nucleotide-binding universal stress UspA family protein</fullName>
    </submittedName>
</protein>
<comment type="caution">
    <text evidence="3">The sequence shown here is derived from an EMBL/GenBank/DDBJ whole genome shotgun (WGS) entry which is preliminary data.</text>
</comment>
<dbReference type="Pfam" id="PF00582">
    <property type="entry name" value="Usp"/>
    <property type="match status" value="2"/>
</dbReference>
<keyword evidence="4" id="KW-1185">Reference proteome</keyword>
<dbReference type="SUPFAM" id="SSF52402">
    <property type="entry name" value="Adenine nucleotide alpha hydrolases-like"/>
    <property type="match status" value="2"/>
</dbReference>
<dbReference type="RefSeq" id="WP_100366945.1">
    <property type="nucleotide sequence ID" value="NZ_PGTY01000001.1"/>
</dbReference>
<feature type="domain" description="UspA" evidence="2">
    <location>
        <begin position="4"/>
        <end position="146"/>
    </location>
</feature>
<dbReference type="InterPro" id="IPR006016">
    <property type="entry name" value="UspA"/>
</dbReference>
<dbReference type="PANTHER" id="PTHR46268">
    <property type="entry name" value="STRESS RESPONSE PROTEIN NHAX"/>
    <property type="match status" value="1"/>
</dbReference>
<evidence type="ECO:0000259" key="2">
    <source>
        <dbReference type="Pfam" id="PF00582"/>
    </source>
</evidence>
<sequence length="279" mass="30528">MTLRTILVCLTSTSSAADVLKSAANLARRDNAHVIGFYVTESLVVYPGIAVHIPEVSYQSFIASQKAHAQEMKEIFDAQMQVETFPSEWRQVSSESGFLADSIIANARNVDLVVMAQEEDGEDRPLINNLAERVIKESGRPVLVIPRDYVAETLGETVLLGWSDTREATRAMHDMLGVVSTEANLRVLRIGKPPGDTLADFGANDLAIAIARHGPKVEIVHRDKDGQKVPGILSHEAFEMGADMLITGAFGHSRVYDFVIGAATRDLLRDAKLPVMFSK</sequence>
<dbReference type="Proteomes" id="UP000228531">
    <property type="component" value="Unassembled WGS sequence"/>
</dbReference>
<comment type="similarity">
    <text evidence="1">Belongs to the universal stress protein A family.</text>
</comment>
<evidence type="ECO:0000313" key="4">
    <source>
        <dbReference type="Proteomes" id="UP000228531"/>
    </source>
</evidence>
<reference evidence="3 4" key="1">
    <citation type="submission" date="2017-11" db="EMBL/GenBank/DDBJ databases">
        <title>Genomic Encyclopedia of Archaeal and Bacterial Type Strains, Phase II (KMG-II): From Individual Species to Whole Genera.</title>
        <authorList>
            <person name="Goeker M."/>
        </authorList>
    </citation>
    <scope>NUCLEOTIDE SEQUENCE [LARGE SCALE GENOMIC DNA]</scope>
    <source>
        <strain evidence="3 4">DSM 29128</strain>
    </source>
</reference>
<dbReference type="CDD" id="cd00293">
    <property type="entry name" value="USP-like"/>
    <property type="match status" value="2"/>
</dbReference>
<accession>A0A2M8WMD3</accession>
<gene>
    <name evidence="3" type="ORF">BC777_0932</name>
</gene>